<keyword evidence="2" id="KW-0964">Secreted</keyword>
<keyword evidence="4" id="KW-1185">Reference proteome</keyword>
<dbReference type="GO" id="GO:0005509">
    <property type="term" value="F:calcium ion binding"/>
    <property type="evidence" value="ECO:0007669"/>
    <property type="project" value="InterPro"/>
</dbReference>
<organism evidence="3 4">
    <name type="scientific">Sphingobium fontiphilum</name>
    <dbReference type="NCBI Taxonomy" id="944425"/>
    <lineage>
        <taxon>Bacteria</taxon>
        <taxon>Pseudomonadati</taxon>
        <taxon>Pseudomonadota</taxon>
        <taxon>Alphaproteobacteria</taxon>
        <taxon>Sphingomonadales</taxon>
        <taxon>Sphingomonadaceae</taxon>
        <taxon>Sphingobium</taxon>
    </lineage>
</organism>
<dbReference type="InterPro" id="IPR018511">
    <property type="entry name" value="Hemolysin-typ_Ca-bd_CS"/>
</dbReference>
<evidence type="ECO:0000313" key="4">
    <source>
        <dbReference type="Proteomes" id="UP000552757"/>
    </source>
</evidence>
<dbReference type="PRINTS" id="PR00313">
    <property type="entry name" value="CABNDNGRPT"/>
</dbReference>
<dbReference type="PANTHER" id="PTHR38340">
    <property type="entry name" value="S-LAYER PROTEIN"/>
    <property type="match status" value="1"/>
</dbReference>
<protein>
    <submittedName>
        <fullName evidence="3">Ca2+-binding RTX toxin-like protein</fullName>
    </submittedName>
</protein>
<dbReference type="Pfam" id="PF00353">
    <property type="entry name" value="HemolysinCabind"/>
    <property type="match status" value="8"/>
</dbReference>
<dbReference type="Proteomes" id="UP000552757">
    <property type="component" value="Unassembled WGS sequence"/>
</dbReference>
<dbReference type="AlphaFoldDB" id="A0A7W6DDW1"/>
<dbReference type="GO" id="GO:0005576">
    <property type="term" value="C:extracellular region"/>
    <property type="evidence" value="ECO:0007669"/>
    <property type="project" value="UniProtKB-SubCell"/>
</dbReference>
<sequence>MAGRFNVARGGMPERDARSSIGYAPLNAQPLSNATPSLYEDSNYHYALGDPPLTISDTTHGLDSIIFGAGINFSDLQLVRNGDDLIISVGGNPAVLVVGHFEIEYYYDEGGSYRWMLNNAPHMVEQLRFADGSMWRLRDISFPLTGTEDDDVLTGVTFGGNPHDVIHSLGGNDIITGGEGDDQMFGGDGNDLIRGGGLDHGVSDTGDDRLDGGAGDDGLYGEGGNDTYIVGTGHDRVWEAPNEGEDTLILWNGITNADLTFSRYVPPGATSTTTDIVITNNLTGDSVRIIDYFERFLIDNTYQYAVLFEHILLGDGTPINDLSTQMWVTYGSDGDDRLLGTEFNDEFVASAGHDRIYERVGEGNDTLTLWAGATLADISFERVADENWRESFIDLLITNRLTGDTIRVADYFETGFITGEIERYRLADGTTINMRARSWVTNGTAGSDTIYGVDPATGGMNDVINGLGGSDAIYGLGGNDILNGGDHSDTIFGGDGNDILDGGTGNDTLDGGLGDDIFHDGAGDDRLIGRDGNDVFYIQSGHDVVDDISGTADKLYLWAGVTFAQLEFSRIGNTDGLIRNSLTGDTIQIAKFFIIPNGGLEQIWLGDGTLMPSIANMNFVNRGTDGDDTIFGVRVTGGRNDVLQGLGGNDRMESFDGNDTLDGGAGADMMKGGAGHDLYVVDDTRDQVIELANQGTDTVRSLLFRYALPDNVENLIAWTADGQTLIGNGLANRVSGNAGNDILNGAGGADVMVGAAGDDLYYVNDAGDDAIEADGQGDDSIISAVTYSLTGRSVETLTLVGNAALNAFGNEAANTLNGNVAANLLMGNGGKDALNGYAGDDILNGGAGADRMAGGVGNDVFIVDHTTDLVIELAGQGVDEVRTGLGSYWLADGVERLTGTLSGGQTLVGNMLANRIIGRHGDDTINGLAGADVMIGGLGDDLYYVDNSNDRVVEEANGGNDSVWTKVSFSLAGQHIENLTLNGRGDIDATGNGLANRLGGNGYDNDLHGMLGNDIMGGGSGRDNFFFETALGANNIDRIYDFAVADDSIMLAASIFTAAGAGGMLGAAAFHVGARAAEADDRIIYNPLTGFLSYDADGNGAGAAAVFGQLAPGLALTHADFVIF</sequence>
<dbReference type="PANTHER" id="PTHR38340:SF1">
    <property type="entry name" value="S-LAYER PROTEIN"/>
    <property type="match status" value="1"/>
</dbReference>
<evidence type="ECO:0000256" key="1">
    <source>
        <dbReference type="ARBA" id="ARBA00004613"/>
    </source>
</evidence>
<dbReference type="EMBL" id="JACIEB010000002">
    <property type="protein sequence ID" value="MBB3981413.1"/>
    <property type="molecule type" value="Genomic_DNA"/>
</dbReference>
<dbReference type="RefSeq" id="WP_183954415.1">
    <property type="nucleotide sequence ID" value="NZ_JACIEB010000002.1"/>
</dbReference>
<gene>
    <name evidence="3" type="ORF">GGR44_001060</name>
</gene>
<dbReference type="InterPro" id="IPR001343">
    <property type="entry name" value="Hemolysn_Ca-bd"/>
</dbReference>
<dbReference type="PROSITE" id="PS00330">
    <property type="entry name" value="HEMOLYSIN_CALCIUM"/>
    <property type="match status" value="4"/>
</dbReference>
<accession>A0A7W6DDW1</accession>
<dbReference type="Gene3D" id="2.150.10.10">
    <property type="entry name" value="Serralysin-like metalloprotease, C-terminal"/>
    <property type="match status" value="6"/>
</dbReference>
<dbReference type="InterPro" id="IPR011049">
    <property type="entry name" value="Serralysin-like_metalloprot_C"/>
</dbReference>
<dbReference type="InterPro" id="IPR050557">
    <property type="entry name" value="RTX_toxin/Mannuronan_C5-epim"/>
</dbReference>
<evidence type="ECO:0000313" key="3">
    <source>
        <dbReference type="EMBL" id="MBB3981413.1"/>
    </source>
</evidence>
<name>A0A7W6DDW1_9SPHN</name>
<dbReference type="SUPFAM" id="SSF51120">
    <property type="entry name" value="beta-Roll"/>
    <property type="match status" value="7"/>
</dbReference>
<comment type="caution">
    <text evidence="3">The sequence shown here is derived from an EMBL/GenBank/DDBJ whole genome shotgun (WGS) entry which is preliminary data.</text>
</comment>
<comment type="subcellular location">
    <subcellularLocation>
        <location evidence="1">Secreted</location>
    </subcellularLocation>
</comment>
<reference evidence="3 4" key="1">
    <citation type="submission" date="2020-08" db="EMBL/GenBank/DDBJ databases">
        <title>Genomic Encyclopedia of Type Strains, Phase IV (KMG-IV): sequencing the most valuable type-strain genomes for metagenomic binning, comparative biology and taxonomic classification.</title>
        <authorList>
            <person name="Goeker M."/>
        </authorList>
    </citation>
    <scope>NUCLEOTIDE SEQUENCE [LARGE SCALE GENOMIC DNA]</scope>
    <source>
        <strain evidence="3 4">DSM 29348</strain>
    </source>
</reference>
<proteinExistence type="predicted"/>
<evidence type="ECO:0000256" key="2">
    <source>
        <dbReference type="ARBA" id="ARBA00022525"/>
    </source>
</evidence>